<feature type="domain" description="GHMP kinase C-terminal" evidence="4">
    <location>
        <begin position="231"/>
        <end position="302"/>
    </location>
</feature>
<reference evidence="5" key="1">
    <citation type="submission" date="2019-09" db="EMBL/GenBank/DDBJ databases">
        <title>Characterisation of the sponge microbiome using genome-centric metagenomics.</title>
        <authorList>
            <person name="Engelberts J.P."/>
            <person name="Robbins S.J."/>
            <person name="De Goeij J.M."/>
            <person name="Aranda M."/>
            <person name="Bell S.C."/>
            <person name="Webster N.S."/>
        </authorList>
    </citation>
    <scope>NUCLEOTIDE SEQUENCE</scope>
    <source>
        <strain evidence="5">SB0662_bin_9</strain>
    </source>
</reference>
<sequence>MSDIRSLTCRLPARLHFGLLDMNGSRGRVDGGIGLAIQEPASVIKVAWSDELDVCPGNLDDRLRERMEAGLAAVRKDFGLPGAKVEVLARPGAHSGFGSSTQLLVGAARALCLLAGHAVSAADLALHMGRGGTSGIGTAVMDGGGFVLDGGHRFRRGPRSKQEFEPSGAAAAPPPPVLMQEPFPATWEILIAQPPGLDISGKRELALFHQVCPVPDHEVDVMCRLLLTRIAPAVLEEDLGEFCDGLEAYQRLGFKVAEVRTQLPVVQECMDRLRDLDARGVGMSSWGPVVFSFGRDLAPLKNELDPWLTARGGKPAFITRADNHGCRVLL</sequence>
<organism evidence="5">
    <name type="scientific">Caldilineaceae bacterium SB0662_bin_9</name>
    <dbReference type="NCBI Taxonomy" id="2605258"/>
    <lineage>
        <taxon>Bacteria</taxon>
        <taxon>Bacillati</taxon>
        <taxon>Chloroflexota</taxon>
        <taxon>Caldilineae</taxon>
        <taxon>Caldilineales</taxon>
        <taxon>Caldilineaceae</taxon>
    </lineage>
</organism>
<dbReference type="Pfam" id="PF08544">
    <property type="entry name" value="GHMP_kinases_C"/>
    <property type="match status" value="1"/>
</dbReference>
<comment type="caution">
    <text evidence="5">The sequence shown here is derived from an EMBL/GenBank/DDBJ whole genome shotgun (WGS) entry which is preliminary data.</text>
</comment>
<accession>A0A6B1DSG5</accession>
<dbReference type="GO" id="GO:0016301">
    <property type="term" value="F:kinase activity"/>
    <property type="evidence" value="ECO:0007669"/>
    <property type="project" value="UniProtKB-KW"/>
</dbReference>
<evidence type="ECO:0000313" key="5">
    <source>
        <dbReference type="EMBL" id="MYD90649.1"/>
    </source>
</evidence>
<dbReference type="GO" id="GO:0005524">
    <property type="term" value="F:ATP binding"/>
    <property type="evidence" value="ECO:0007669"/>
    <property type="project" value="InterPro"/>
</dbReference>
<keyword evidence="1" id="KW-0808">Transferase</keyword>
<dbReference type="InterPro" id="IPR013750">
    <property type="entry name" value="GHMP_kinase_C_dom"/>
</dbReference>
<dbReference type="EMBL" id="VXPY01000071">
    <property type="protein sequence ID" value="MYD90649.1"/>
    <property type="molecule type" value="Genomic_DNA"/>
</dbReference>
<name>A0A6B1DSG5_9CHLR</name>
<gene>
    <name evidence="5" type="ORF">F4Y08_10000</name>
</gene>
<evidence type="ECO:0000259" key="3">
    <source>
        <dbReference type="Pfam" id="PF00288"/>
    </source>
</evidence>
<keyword evidence="2" id="KW-0418">Kinase</keyword>
<dbReference type="NCBIfam" id="TIGR00144">
    <property type="entry name" value="beta_RFAP_syn"/>
    <property type="match status" value="1"/>
</dbReference>
<protein>
    <submittedName>
        <fullName evidence="5">Uncharacterized protein</fullName>
    </submittedName>
</protein>
<feature type="domain" description="GHMP kinase N-terminal" evidence="3">
    <location>
        <begin position="72"/>
        <end position="136"/>
    </location>
</feature>
<proteinExistence type="predicted"/>
<dbReference type="Pfam" id="PF00288">
    <property type="entry name" value="GHMP_kinases_N"/>
    <property type="match status" value="1"/>
</dbReference>
<dbReference type="PANTHER" id="PTHR20861:SF6">
    <property type="entry name" value="BETA-RIBOFURANOSYLPHENOL 5'-PHOSPHATE SYNTHASE"/>
    <property type="match status" value="1"/>
</dbReference>
<evidence type="ECO:0000256" key="1">
    <source>
        <dbReference type="ARBA" id="ARBA00022679"/>
    </source>
</evidence>
<evidence type="ECO:0000256" key="2">
    <source>
        <dbReference type="ARBA" id="ARBA00022777"/>
    </source>
</evidence>
<dbReference type="PANTHER" id="PTHR20861">
    <property type="entry name" value="HOMOSERINE/4-DIPHOSPHOCYTIDYL-2-C-METHYL-D-ERYTHRITOL KINASE"/>
    <property type="match status" value="1"/>
</dbReference>
<dbReference type="SUPFAM" id="SSF54211">
    <property type="entry name" value="Ribosomal protein S5 domain 2-like"/>
    <property type="match status" value="1"/>
</dbReference>
<dbReference type="InterPro" id="IPR020568">
    <property type="entry name" value="Ribosomal_Su5_D2-typ_SF"/>
</dbReference>
<dbReference type="AlphaFoldDB" id="A0A6B1DSG5"/>
<dbReference type="InterPro" id="IPR004422">
    <property type="entry name" value="RFAP_synthase"/>
</dbReference>
<evidence type="ECO:0000259" key="4">
    <source>
        <dbReference type="Pfam" id="PF08544"/>
    </source>
</evidence>
<dbReference type="PIRSF" id="PIRSF004884">
    <property type="entry name" value="Sugar_kin_arch"/>
    <property type="match status" value="1"/>
</dbReference>
<dbReference type="InterPro" id="IPR006204">
    <property type="entry name" value="GHMP_kinase_N_dom"/>
</dbReference>